<comment type="caution">
    <text evidence="1">The sequence shown here is derived from an EMBL/GenBank/DDBJ whole genome shotgun (WGS) entry which is preliminary data.</text>
</comment>
<evidence type="ECO:0000313" key="1">
    <source>
        <dbReference type="EMBL" id="KAK6748470.1"/>
    </source>
</evidence>
<organism evidence="1 2">
    <name type="scientific">Necator americanus</name>
    <name type="common">Human hookworm</name>
    <dbReference type="NCBI Taxonomy" id="51031"/>
    <lineage>
        <taxon>Eukaryota</taxon>
        <taxon>Metazoa</taxon>
        <taxon>Ecdysozoa</taxon>
        <taxon>Nematoda</taxon>
        <taxon>Chromadorea</taxon>
        <taxon>Rhabditida</taxon>
        <taxon>Rhabditina</taxon>
        <taxon>Rhabditomorpha</taxon>
        <taxon>Strongyloidea</taxon>
        <taxon>Ancylostomatidae</taxon>
        <taxon>Bunostominae</taxon>
        <taxon>Necator</taxon>
    </lineage>
</organism>
<keyword evidence="2" id="KW-1185">Reference proteome</keyword>
<dbReference type="Proteomes" id="UP001303046">
    <property type="component" value="Unassembled WGS sequence"/>
</dbReference>
<name>A0ABR1DEV3_NECAM</name>
<accession>A0ABR1DEV3</accession>
<proteinExistence type="predicted"/>
<protein>
    <submittedName>
        <fullName evidence="1">Uncharacterized protein</fullName>
    </submittedName>
</protein>
<gene>
    <name evidence="1" type="primary">Necator_chrIV.g14516</name>
    <name evidence="1" type="ORF">RB195_001222</name>
</gene>
<sequence length="108" mass="12500">MPAVDPYCQQSKAASLSIRNLSYLDLRIGGLGNGYGEARLHEKEVAQMDSWLFWPMMWHNKEFYLEADMVYQPKTRGKHQHPASPSKAIAENRHRFLLISLSCSNDRY</sequence>
<dbReference type="EMBL" id="JAVFWL010000004">
    <property type="protein sequence ID" value="KAK6748470.1"/>
    <property type="molecule type" value="Genomic_DNA"/>
</dbReference>
<evidence type="ECO:0000313" key="2">
    <source>
        <dbReference type="Proteomes" id="UP001303046"/>
    </source>
</evidence>
<reference evidence="1 2" key="1">
    <citation type="submission" date="2023-08" db="EMBL/GenBank/DDBJ databases">
        <title>A Necator americanus chromosomal reference genome.</title>
        <authorList>
            <person name="Ilik V."/>
            <person name="Petrzelkova K.J."/>
            <person name="Pardy F."/>
            <person name="Fuh T."/>
            <person name="Niatou-Singa F.S."/>
            <person name="Gouil Q."/>
            <person name="Baker L."/>
            <person name="Ritchie M.E."/>
            <person name="Jex A.R."/>
            <person name="Gazzola D."/>
            <person name="Li H."/>
            <person name="Toshio Fujiwara R."/>
            <person name="Zhan B."/>
            <person name="Aroian R.V."/>
            <person name="Pafco B."/>
            <person name="Schwarz E.M."/>
        </authorList>
    </citation>
    <scope>NUCLEOTIDE SEQUENCE [LARGE SCALE GENOMIC DNA]</scope>
    <source>
        <strain evidence="1 2">Aroian</strain>
        <tissue evidence="1">Whole animal</tissue>
    </source>
</reference>